<gene>
    <name evidence="1" type="ORF">CDL15_Pgr000896</name>
</gene>
<dbReference type="AlphaFoldDB" id="A0A218XIB4"/>
<accession>A0A218XIB4</accession>
<reference evidence="2" key="1">
    <citation type="journal article" date="2017" name="Plant J.">
        <title>The pomegranate (Punica granatum L.) genome and the genomics of punicalagin biosynthesis.</title>
        <authorList>
            <person name="Qin G."/>
            <person name="Xu C."/>
            <person name="Ming R."/>
            <person name="Tang H."/>
            <person name="Guyot R."/>
            <person name="Kramer E.M."/>
            <person name="Hu Y."/>
            <person name="Yi X."/>
            <person name="Qi Y."/>
            <person name="Xu X."/>
            <person name="Gao Z."/>
            <person name="Pan H."/>
            <person name="Jian J."/>
            <person name="Tian Y."/>
            <person name="Yue Z."/>
            <person name="Xu Y."/>
        </authorList>
    </citation>
    <scope>NUCLEOTIDE SEQUENCE [LARGE SCALE GENOMIC DNA]</scope>
    <source>
        <strain evidence="2">cv. Dabenzi</strain>
    </source>
</reference>
<protein>
    <submittedName>
        <fullName evidence="1">Uncharacterized protein</fullName>
    </submittedName>
</protein>
<evidence type="ECO:0000313" key="1">
    <source>
        <dbReference type="EMBL" id="OWM84456.1"/>
    </source>
</evidence>
<dbReference type="Proteomes" id="UP000197138">
    <property type="component" value="Unassembled WGS sequence"/>
</dbReference>
<sequence length="97" mass="10588">MWMALALPVVELVEEVFLNTPGVCLRKQVAEDGSRELHDVPVARLRGVRVTIAVESTDSGEDLVEVSNLRGAWTSTGSLPEPLQGYIRSCQLLLAPM</sequence>
<evidence type="ECO:0000313" key="2">
    <source>
        <dbReference type="Proteomes" id="UP000197138"/>
    </source>
</evidence>
<dbReference type="EMBL" id="MTKT01001357">
    <property type="protein sequence ID" value="OWM84456.1"/>
    <property type="molecule type" value="Genomic_DNA"/>
</dbReference>
<organism evidence="1 2">
    <name type="scientific">Punica granatum</name>
    <name type="common">Pomegranate</name>
    <dbReference type="NCBI Taxonomy" id="22663"/>
    <lineage>
        <taxon>Eukaryota</taxon>
        <taxon>Viridiplantae</taxon>
        <taxon>Streptophyta</taxon>
        <taxon>Embryophyta</taxon>
        <taxon>Tracheophyta</taxon>
        <taxon>Spermatophyta</taxon>
        <taxon>Magnoliopsida</taxon>
        <taxon>eudicotyledons</taxon>
        <taxon>Gunneridae</taxon>
        <taxon>Pentapetalae</taxon>
        <taxon>rosids</taxon>
        <taxon>malvids</taxon>
        <taxon>Myrtales</taxon>
        <taxon>Lythraceae</taxon>
        <taxon>Punica</taxon>
    </lineage>
</organism>
<name>A0A218XIB4_PUNGR</name>
<proteinExistence type="predicted"/>
<comment type="caution">
    <text evidence="1">The sequence shown here is derived from an EMBL/GenBank/DDBJ whole genome shotgun (WGS) entry which is preliminary data.</text>
</comment>